<evidence type="ECO:0000256" key="2">
    <source>
        <dbReference type="ARBA" id="ARBA00022475"/>
    </source>
</evidence>
<dbReference type="OrthoDB" id="8846334at2"/>
<feature type="transmembrane region" description="Helical" evidence="7">
    <location>
        <begin position="143"/>
        <end position="163"/>
    </location>
</feature>
<comment type="subcellular location">
    <subcellularLocation>
        <location evidence="1">Cell membrane</location>
        <topology evidence="1">Multi-pass membrane protein</topology>
    </subcellularLocation>
</comment>
<feature type="transmembrane region" description="Helical" evidence="7">
    <location>
        <begin position="39"/>
        <end position="57"/>
    </location>
</feature>
<dbReference type="GO" id="GO:0015658">
    <property type="term" value="F:branched-chain amino acid transmembrane transporter activity"/>
    <property type="evidence" value="ECO:0007669"/>
    <property type="project" value="InterPro"/>
</dbReference>
<feature type="transmembrane region" description="Helical" evidence="7">
    <location>
        <begin position="310"/>
        <end position="329"/>
    </location>
</feature>
<dbReference type="GO" id="GO:0005886">
    <property type="term" value="C:plasma membrane"/>
    <property type="evidence" value="ECO:0007669"/>
    <property type="project" value="UniProtKB-SubCell"/>
</dbReference>
<dbReference type="AlphaFoldDB" id="A0A2S5ST75"/>
<name>A0A2S5ST75_9BURK</name>
<feature type="transmembrane region" description="Helical" evidence="7">
    <location>
        <begin position="192"/>
        <end position="211"/>
    </location>
</feature>
<reference evidence="8 9" key="1">
    <citation type="submission" date="2018-02" db="EMBL/GenBank/DDBJ databases">
        <title>Reclassifiation of [Polyangium] brachysporum DSM 7029 as Guopingzhaonella breviflexa gen. nov., sp. nov., a member of the family Comamonadaceae.</title>
        <authorList>
            <person name="Tang B."/>
        </authorList>
    </citation>
    <scope>NUCLEOTIDE SEQUENCE [LARGE SCALE GENOMIC DNA]</scope>
    <source>
        <strain evidence="8 9">BCRC 80649</strain>
    </source>
</reference>
<dbReference type="Pfam" id="PF02653">
    <property type="entry name" value="BPD_transp_2"/>
    <property type="match status" value="1"/>
</dbReference>
<feature type="region of interest" description="Disordered" evidence="6">
    <location>
        <begin position="1"/>
        <end position="27"/>
    </location>
</feature>
<dbReference type="CDD" id="cd06581">
    <property type="entry name" value="TM_PBP1_LivM_like"/>
    <property type="match status" value="1"/>
</dbReference>
<accession>A0A2S5ST75</accession>
<keyword evidence="9" id="KW-1185">Reference proteome</keyword>
<gene>
    <name evidence="8" type="ORF">C1704_11550</name>
</gene>
<feature type="transmembrane region" description="Helical" evidence="7">
    <location>
        <begin position="116"/>
        <end position="136"/>
    </location>
</feature>
<dbReference type="RefSeq" id="WP_104302880.1">
    <property type="nucleotide sequence ID" value="NZ_PSNX01000010.1"/>
</dbReference>
<evidence type="ECO:0000256" key="3">
    <source>
        <dbReference type="ARBA" id="ARBA00022692"/>
    </source>
</evidence>
<organism evidence="8 9">
    <name type="scientific">Caldimonas caldifontis</name>
    <dbReference type="NCBI Taxonomy" id="1452508"/>
    <lineage>
        <taxon>Bacteria</taxon>
        <taxon>Pseudomonadati</taxon>
        <taxon>Pseudomonadota</taxon>
        <taxon>Betaproteobacteria</taxon>
        <taxon>Burkholderiales</taxon>
        <taxon>Sphaerotilaceae</taxon>
        <taxon>Caldimonas</taxon>
    </lineage>
</organism>
<feature type="transmembrane region" description="Helical" evidence="7">
    <location>
        <begin position="69"/>
        <end position="96"/>
    </location>
</feature>
<comment type="caution">
    <text evidence="8">The sequence shown here is derived from an EMBL/GenBank/DDBJ whole genome shotgun (WGS) entry which is preliminary data.</text>
</comment>
<evidence type="ECO:0000256" key="7">
    <source>
        <dbReference type="SAM" id="Phobius"/>
    </source>
</evidence>
<dbReference type="PANTHER" id="PTHR30482:SF17">
    <property type="entry name" value="ABC TRANSPORTER ATP-BINDING PROTEIN"/>
    <property type="match status" value="1"/>
</dbReference>
<dbReference type="PANTHER" id="PTHR30482">
    <property type="entry name" value="HIGH-AFFINITY BRANCHED-CHAIN AMINO ACID TRANSPORT SYSTEM PERMEASE"/>
    <property type="match status" value="1"/>
</dbReference>
<evidence type="ECO:0000313" key="9">
    <source>
        <dbReference type="Proteomes" id="UP000238605"/>
    </source>
</evidence>
<keyword evidence="4 7" id="KW-1133">Transmembrane helix</keyword>
<keyword evidence="2" id="KW-1003">Cell membrane</keyword>
<evidence type="ECO:0000313" key="8">
    <source>
        <dbReference type="EMBL" id="PPE65931.1"/>
    </source>
</evidence>
<feature type="transmembrane region" description="Helical" evidence="7">
    <location>
        <begin position="241"/>
        <end position="259"/>
    </location>
</feature>
<dbReference type="InterPro" id="IPR001851">
    <property type="entry name" value="ABC_transp_permease"/>
</dbReference>
<dbReference type="Proteomes" id="UP000238605">
    <property type="component" value="Unassembled WGS sequence"/>
</dbReference>
<sequence>MSEPMQSTTTTPLAAATVQPPASSTPPSGLLDHPLHLRWALPLLALLIAFPLVAQALDEAFYISLGSRILILALAATSLNLILGFGGMVSFGHAAFVGIGAYTVGIAMAHGVVSGWVTWPLAVAMGGLFALGIGAISLRTRGVYFIMITLAFAQMLFYVMISLRDYGGEDGLPLPQRSSLGLGLNLRDDVHFYYVVLLLFVACFLFIWRVLNARFGHVLQAQRENETRMAAIGFPVYRYKLLAFGLAGAIAGLSGALMANQSGIVSPALMSWQQSGALMIMVILGGVGHLYGGFIGAVVFLMLEEIALGYTIHWQFGVGAVLLAVVLVAPRGLMGLLGDLTARRRS</sequence>
<evidence type="ECO:0000256" key="6">
    <source>
        <dbReference type="SAM" id="MobiDB-lite"/>
    </source>
</evidence>
<feature type="transmembrane region" description="Helical" evidence="7">
    <location>
        <begin position="279"/>
        <end position="303"/>
    </location>
</feature>
<protein>
    <submittedName>
        <fullName evidence="8">Branched-chain amino acid ABC transporter permease</fullName>
    </submittedName>
</protein>
<keyword evidence="3 7" id="KW-0812">Transmembrane</keyword>
<dbReference type="EMBL" id="PSNX01000010">
    <property type="protein sequence ID" value="PPE65931.1"/>
    <property type="molecule type" value="Genomic_DNA"/>
</dbReference>
<feature type="compositionally biased region" description="Polar residues" evidence="6">
    <location>
        <begin position="1"/>
        <end position="12"/>
    </location>
</feature>
<evidence type="ECO:0000256" key="4">
    <source>
        <dbReference type="ARBA" id="ARBA00022989"/>
    </source>
</evidence>
<keyword evidence="5 7" id="KW-0472">Membrane</keyword>
<evidence type="ECO:0000256" key="5">
    <source>
        <dbReference type="ARBA" id="ARBA00023136"/>
    </source>
</evidence>
<proteinExistence type="predicted"/>
<dbReference type="InterPro" id="IPR043428">
    <property type="entry name" value="LivM-like"/>
</dbReference>
<evidence type="ECO:0000256" key="1">
    <source>
        <dbReference type="ARBA" id="ARBA00004651"/>
    </source>
</evidence>